<protein>
    <submittedName>
        <fullName evidence="1">Uncharacterized protein</fullName>
    </submittedName>
</protein>
<name>A0AAU9J110_9CILI</name>
<dbReference type="AlphaFoldDB" id="A0AAU9J110"/>
<proteinExistence type="predicted"/>
<reference evidence="1" key="1">
    <citation type="submission" date="2021-09" db="EMBL/GenBank/DDBJ databases">
        <authorList>
            <consortium name="AG Swart"/>
            <person name="Singh M."/>
            <person name="Singh A."/>
            <person name="Seah K."/>
            <person name="Emmerich C."/>
        </authorList>
    </citation>
    <scope>NUCLEOTIDE SEQUENCE</scope>
    <source>
        <strain evidence="1">ATCC30299</strain>
    </source>
</reference>
<evidence type="ECO:0000313" key="1">
    <source>
        <dbReference type="EMBL" id="CAG9317637.1"/>
    </source>
</evidence>
<dbReference type="Proteomes" id="UP001162131">
    <property type="component" value="Unassembled WGS sequence"/>
</dbReference>
<organism evidence="1 2">
    <name type="scientific">Blepharisma stoltei</name>
    <dbReference type="NCBI Taxonomy" id="1481888"/>
    <lineage>
        <taxon>Eukaryota</taxon>
        <taxon>Sar</taxon>
        <taxon>Alveolata</taxon>
        <taxon>Ciliophora</taxon>
        <taxon>Postciliodesmatophora</taxon>
        <taxon>Heterotrichea</taxon>
        <taxon>Heterotrichida</taxon>
        <taxon>Blepharismidae</taxon>
        <taxon>Blepharisma</taxon>
    </lineage>
</organism>
<sequence>MVDSQKILEETLNSSVARQKYLEDLNSLRGTSPEIFYKILRNLCVEGSRAQAKIKDFLEPIVVPETGLREFTQFLVNFSIGNTEHLEICFNLLGSIPYENTNLKFLLMLCHNIIGESEDFKAKFIREKRDLIRFFIEKIECKEDEFEWVYYLFSKLLPNNLGIIAEFLDGRHKIYLFEFIKSSLEEAWEQKHSLISEAQTQWFSLRLDDYSVIINEFLNSPDENFQLSLDLLNLLTREAPKYPLIKSIALNSRAILKCYDILAAGCHAAGQRALILQIIANTLENCQEAADIADSHLYDLLKSSEFDMENPMCREWVVVIVKLLVPHKPGIEVKIEALKRNERAINPNTKLI</sequence>
<comment type="caution">
    <text evidence="1">The sequence shown here is derived from an EMBL/GenBank/DDBJ whole genome shotgun (WGS) entry which is preliminary data.</text>
</comment>
<accession>A0AAU9J110</accession>
<evidence type="ECO:0000313" key="2">
    <source>
        <dbReference type="Proteomes" id="UP001162131"/>
    </source>
</evidence>
<gene>
    <name evidence="1" type="ORF">BSTOLATCC_MIC18880</name>
</gene>
<dbReference type="EMBL" id="CAJZBQ010000018">
    <property type="protein sequence ID" value="CAG9317637.1"/>
    <property type="molecule type" value="Genomic_DNA"/>
</dbReference>
<keyword evidence="2" id="KW-1185">Reference proteome</keyword>